<dbReference type="CDD" id="cd02022">
    <property type="entry name" value="DPCK"/>
    <property type="match status" value="1"/>
</dbReference>
<dbReference type="NCBIfam" id="TIGR00152">
    <property type="entry name" value="dephospho-CoA kinase"/>
    <property type="match status" value="1"/>
</dbReference>
<dbReference type="PANTHER" id="PTHR10695">
    <property type="entry name" value="DEPHOSPHO-COA KINASE-RELATED"/>
    <property type="match status" value="1"/>
</dbReference>
<dbReference type="Gene3D" id="3.40.50.300">
    <property type="entry name" value="P-loop containing nucleotide triphosphate hydrolases"/>
    <property type="match status" value="1"/>
</dbReference>
<keyword evidence="1" id="KW-0547">Nucleotide-binding</keyword>
<dbReference type="SUPFAM" id="SSF52540">
    <property type="entry name" value="P-loop containing nucleoside triphosphate hydrolases"/>
    <property type="match status" value="1"/>
</dbReference>
<proteinExistence type="inferred from homology"/>
<dbReference type="PROSITE" id="PS51219">
    <property type="entry name" value="DPCK"/>
    <property type="match status" value="1"/>
</dbReference>
<accession>A0A382QPY1</accession>
<feature type="non-terminal residue" evidence="3">
    <location>
        <position position="1"/>
    </location>
</feature>
<organism evidence="3">
    <name type="scientific">marine metagenome</name>
    <dbReference type="NCBI Taxonomy" id="408172"/>
    <lineage>
        <taxon>unclassified sequences</taxon>
        <taxon>metagenomes</taxon>
        <taxon>ecological metagenomes</taxon>
    </lineage>
</organism>
<dbReference type="InterPro" id="IPR001977">
    <property type="entry name" value="Depp_CoAkinase"/>
</dbReference>
<dbReference type="InterPro" id="IPR027417">
    <property type="entry name" value="P-loop_NTPase"/>
</dbReference>
<keyword evidence="2" id="KW-0067">ATP-binding</keyword>
<evidence type="ECO:0000256" key="1">
    <source>
        <dbReference type="ARBA" id="ARBA00022741"/>
    </source>
</evidence>
<dbReference type="Pfam" id="PF01121">
    <property type="entry name" value="CoaE"/>
    <property type="match status" value="1"/>
</dbReference>
<evidence type="ECO:0000313" key="3">
    <source>
        <dbReference type="EMBL" id="SVC86975.1"/>
    </source>
</evidence>
<dbReference type="GO" id="GO:0015937">
    <property type="term" value="P:coenzyme A biosynthetic process"/>
    <property type="evidence" value="ECO:0007669"/>
    <property type="project" value="InterPro"/>
</dbReference>
<dbReference type="GO" id="GO:0004140">
    <property type="term" value="F:dephospho-CoA kinase activity"/>
    <property type="evidence" value="ECO:0007669"/>
    <property type="project" value="InterPro"/>
</dbReference>
<name>A0A382QPY1_9ZZZZ</name>
<evidence type="ECO:0008006" key="4">
    <source>
        <dbReference type="Google" id="ProtNLM"/>
    </source>
</evidence>
<dbReference type="HAMAP" id="MF_00376">
    <property type="entry name" value="Dephospho_CoA_kinase"/>
    <property type="match status" value="1"/>
</dbReference>
<protein>
    <recommendedName>
        <fullName evidence="4">Dephospho-CoA kinase</fullName>
    </recommendedName>
</protein>
<dbReference type="AlphaFoldDB" id="A0A382QPY1"/>
<gene>
    <name evidence="3" type="ORF">METZ01_LOCUS339829</name>
</gene>
<sequence length="198" mass="23072">VGLTGGIASGKTTVTKFLKKKKMKVHDSDLVVNKIYSNPPLKFISYLKKINLIGALNGNKIDKNIVREGIFNNTKKRKLLEKYLHAEVKKSRKIFLKKHRQENTQIVFLDIPLLFENKLEKICNYTILFYSPLKTRKQRAIRRRGMQKRTLEKIIKSQLSDKIKKKKADFIINTSTSKSRCFNKISKTIEIIKDKYDA</sequence>
<evidence type="ECO:0000256" key="2">
    <source>
        <dbReference type="ARBA" id="ARBA00022840"/>
    </source>
</evidence>
<dbReference type="PANTHER" id="PTHR10695:SF46">
    <property type="entry name" value="BIFUNCTIONAL COENZYME A SYNTHASE-RELATED"/>
    <property type="match status" value="1"/>
</dbReference>
<dbReference type="EMBL" id="UINC01115728">
    <property type="protein sequence ID" value="SVC86975.1"/>
    <property type="molecule type" value="Genomic_DNA"/>
</dbReference>
<reference evidence="3" key="1">
    <citation type="submission" date="2018-05" db="EMBL/GenBank/DDBJ databases">
        <authorList>
            <person name="Lanie J.A."/>
            <person name="Ng W.-L."/>
            <person name="Kazmierczak K.M."/>
            <person name="Andrzejewski T.M."/>
            <person name="Davidsen T.M."/>
            <person name="Wayne K.J."/>
            <person name="Tettelin H."/>
            <person name="Glass J.I."/>
            <person name="Rusch D."/>
            <person name="Podicherti R."/>
            <person name="Tsui H.-C.T."/>
            <person name="Winkler M.E."/>
        </authorList>
    </citation>
    <scope>NUCLEOTIDE SEQUENCE</scope>
</reference>
<dbReference type="GO" id="GO:0005524">
    <property type="term" value="F:ATP binding"/>
    <property type="evidence" value="ECO:0007669"/>
    <property type="project" value="UniProtKB-KW"/>
</dbReference>